<dbReference type="Proteomes" id="UP000031036">
    <property type="component" value="Unassembled WGS sequence"/>
</dbReference>
<accession>A0A0B2VQS9</accession>
<keyword evidence="3" id="KW-1185">Reference proteome</keyword>
<evidence type="ECO:0000313" key="2">
    <source>
        <dbReference type="EMBL" id="KHN83400.1"/>
    </source>
</evidence>
<dbReference type="EMBL" id="JPKZ01001197">
    <property type="protein sequence ID" value="KHN83400.1"/>
    <property type="molecule type" value="Genomic_DNA"/>
</dbReference>
<gene>
    <name evidence="2" type="ORF">Tcan_13816</name>
</gene>
<evidence type="ECO:0000313" key="3">
    <source>
        <dbReference type="Proteomes" id="UP000031036"/>
    </source>
</evidence>
<keyword evidence="1" id="KW-0732">Signal</keyword>
<protein>
    <submittedName>
        <fullName evidence="2">Uncharacterized protein</fullName>
    </submittedName>
</protein>
<feature type="signal peptide" evidence="1">
    <location>
        <begin position="1"/>
        <end position="21"/>
    </location>
</feature>
<proteinExistence type="predicted"/>
<evidence type="ECO:0000256" key="1">
    <source>
        <dbReference type="SAM" id="SignalP"/>
    </source>
</evidence>
<organism evidence="2 3">
    <name type="scientific">Toxocara canis</name>
    <name type="common">Canine roundworm</name>
    <dbReference type="NCBI Taxonomy" id="6265"/>
    <lineage>
        <taxon>Eukaryota</taxon>
        <taxon>Metazoa</taxon>
        <taxon>Ecdysozoa</taxon>
        <taxon>Nematoda</taxon>
        <taxon>Chromadorea</taxon>
        <taxon>Rhabditida</taxon>
        <taxon>Spirurina</taxon>
        <taxon>Ascaridomorpha</taxon>
        <taxon>Ascaridoidea</taxon>
        <taxon>Toxocaridae</taxon>
        <taxon>Toxocara</taxon>
    </lineage>
</organism>
<comment type="caution">
    <text evidence="2">The sequence shown here is derived from an EMBL/GenBank/DDBJ whole genome shotgun (WGS) entry which is preliminary data.</text>
</comment>
<reference evidence="2 3" key="1">
    <citation type="submission" date="2014-11" db="EMBL/GenBank/DDBJ databases">
        <title>Genetic blueprint of the zoonotic pathogen Toxocara canis.</title>
        <authorList>
            <person name="Zhu X.-Q."/>
            <person name="Korhonen P.K."/>
            <person name="Cai H."/>
            <person name="Young N.D."/>
            <person name="Nejsum P."/>
            <person name="von Samson-Himmelstjerna G."/>
            <person name="Boag P.R."/>
            <person name="Tan P."/>
            <person name="Li Q."/>
            <person name="Min J."/>
            <person name="Yang Y."/>
            <person name="Wang X."/>
            <person name="Fang X."/>
            <person name="Hall R.S."/>
            <person name="Hofmann A."/>
            <person name="Sternberg P.W."/>
            <person name="Jex A.R."/>
            <person name="Gasser R.B."/>
        </authorList>
    </citation>
    <scope>NUCLEOTIDE SEQUENCE [LARGE SCALE GENOMIC DNA]</scope>
    <source>
        <strain evidence="2">PN_DK_2014</strain>
    </source>
</reference>
<dbReference type="AlphaFoldDB" id="A0A0B2VQS9"/>
<name>A0A0B2VQS9_TOXCA</name>
<sequence>MCSRAIVQFAVLVLSASVCSPLPICIHGNLSSGDYPCSDFDRFMPPLPLTDYRKMLELLMNRRSVFGEPSVRSYSHPANGDISLRRAIQTILMKKPSSGNSINYV</sequence>
<feature type="chain" id="PRO_5002078524" evidence="1">
    <location>
        <begin position="22"/>
        <end position="105"/>
    </location>
</feature>